<dbReference type="InterPro" id="IPR020904">
    <property type="entry name" value="Sc_DH/Rdtase_CS"/>
</dbReference>
<proteinExistence type="inferred from homology"/>
<dbReference type="PANTHER" id="PTHR42760:SF83">
    <property type="entry name" value="(3R)-3-HYDROXYACYL-COA DEHYDROGENASE"/>
    <property type="match status" value="1"/>
</dbReference>
<dbReference type="PROSITE" id="PS00061">
    <property type="entry name" value="ADH_SHORT"/>
    <property type="match status" value="1"/>
</dbReference>
<evidence type="ECO:0000313" key="4">
    <source>
        <dbReference type="EMBL" id="KAF1987641.1"/>
    </source>
</evidence>
<evidence type="ECO:0000313" key="5">
    <source>
        <dbReference type="Proteomes" id="UP000800041"/>
    </source>
</evidence>
<dbReference type="CDD" id="cd05233">
    <property type="entry name" value="SDR_c"/>
    <property type="match status" value="1"/>
</dbReference>
<dbReference type="FunFam" id="3.40.50.720:FF:000084">
    <property type="entry name" value="Short-chain dehydrogenase reductase"/>
    <property type="match status" value="1"/>
</dbReference>
<dbReference type="GO" id="GO:0048038">
    <property type="term" value="F:quinone binding"/>
    <property type="evidence" value="ECO:0007669"/>
    <property type="project" value="TreeGrafter"/>
</dbReference>
<evidence type="ECO:0000256" key="3">
    <source>
        <dbReference type="ARBA" id="ARBA00023002"/>
    </source>
</evidence>
<evidence type="ECO:0000256" key="1">
    <source>
        <dbReference type="ARBA" id="ARBA00006484"/>
    </source>
</evidence>
<dbReference type="Gene3D" id="3.40.50.720">
    <property type="entry name" value="NAD(P)-binding Rossmann-like Domain"/>
    <property type="match status" value="1"/>
</dbReference>
<keyword evidence="3" id="KW-0560">Oxidoreductase</keyword>
<dbReference type="InterPro" id="IPR036291">
    <property type="entry name" value="NAD(P)-bd_dom_sf"/>
</dbReference>
<gene>
    <name evidence="4" type="ORF">K402DRAFT_392450</name>
</gene>
<dbReference type="EMBL" id="ML977151">
    <property type="protein sequence ID" value="KAF1987641.1"/>
    <property type="molecule type" value="Genomic_DNA"/>
</dbReference>
<comment type="similarity">
    <text evidence="1">Belongs to the short-chain dehydrogenases/reductases (SDR) family.</text>
</comment>
<accession>A0A6G1H355</accession>
<sequence length="253" mass="26429">MSYRFDGEVIVITGAASGIGRATAIKLAALGAFLALIDIDDAGANATGKMLGEYYVVPPSTDVSDADAVKSVVSKIVDLAKGVAGADGISHVFNCAGINPTAMDIEDTADGYWDRLMDVNVKGIYNMTKACLPYMSRNSSFVNVSSLCGLYPRSRLAIYCATKYAVIGFSKCMALELGERGIRTNVVAPGDIDTPTNASVVEGEESMRRAAEGTAVGRMGTPEEVADVVAFLMGEGARYVNGSVVEVNGGLRG</sequence>
<dbReference type="OrthoDB" id="1669814at2759"/>
<protein>
    <submittedName>
        <fullName evidence="4">NAD(P)-binding protein</fullName>
    </submittedName>
</protein>
<reference evidence="4" key="1">
    <citation type="journal article" date="2020" name="Stud. Mycol.">
        <title>101 Dothideomycetes genomes: a test case for predicting lifestyles and emergence of pathogens.</title>
        <authorList>
            <person name="Haridas S."/>
            <person name="Albert R."/>
            <person name="Binder M."/>
            <person name="Bloem J."/>
            <person name="Labutti K."/>
            <person name="Salamov A."/>
            <person name="Andreopoulos B."/>
            <person name="Baker S."/>
            <person name="Barry K."/>
            <person name="Bills G."/>
            <person name="Bluhm B."/>
            <person name="Cannon C."/>
            <person name="Castanera R."/>
            <person name="Culley D."/>
            <person name="Daum C."/>
            <person name="Ezra D."/>
            <person name="Gonzalez J."/>
            <person name="Henrissat B."/>
            <person name="Kuo A."/>
            <person name="Liang C."/>
            <person name="Lipzen A."/>
            <person name="Lutzoni F."/>
            <person name="Magnuson J."/>
            <person name="Mondo S."/>
            <person name="Nolan M."/>
            <person name="Ohm R."/>
            <person name="Pangilinan J."/>
            <person name="Park H.-J."/>
            <person name="Ramirez L."/>
            <person name="Alfaro M."/>
            <person name="Sun H."/>
            <person name="Tritt A."/>
            <person name="Yoshinaga Y."/>
            <person name="Zwiers L.-H."/>
            <person name="Turgeon B."/>
            <person name="Goodwin S."/>
            <person name="Spatafora J."/>
            <person name="Crous P."/>
            <person name="Grigoriev I."/>
        </authorList>
    </citation>
    <scope>NUCLEOTIDE SEQUENCE</scope>
    <source>
        <strain evidence="4">CBS 113979</strain>
    </source>
</reference>
<dbReference type="InterPro" id="IPR002347">
    <property type="entry name" value="SDR_fam"/>
</dbReference>
<organism evidence="4 5">
    <name type="scientific">Aulographum hederae CBS 113979</name>
    <dbReference type="NCBI Taxonomy" id="1176131"/>
    <lineage>
        <taxon>Eukaryota</taxon>
        <taxon>Fungi</taxon>
        <taxon>Dikarya</taxon>
        <taxon>Ascomycota</taxon>
        <taxon>Pezizomycotina</taxon>
        <taxon>Dothideomycetes</taxon>
        <taxon>Pleosporomycetidae</taxon>
        <taxon>Aulographales</taxon>
        <taxon>Aulographaceae</taxon>
    </lineage>
</organism>
<dbReference type="GO" id="GO:0006633">
    <property type="term" value="P:fatty acid biosynthetic process"/>
    <property type="evidence" value="ECO:0007669"/>
    <property type="project" value="TreeGrafter"/>
</dbReference>
<dbReference type="SUPFAM" id="SSF51735">
    <property type="entry name" value="NAD(P)-binding Rossmann-fold domains"/>
    <property type="match status" value="1"/>
</dbReference>
<keyword evidence="2" id="KW-0521">NADP</keyword>
<dbReference type="AlphaFoldDB" id="A0A6G1H355"/>
<dbReference type="Pfam" id="PF13561">
    <property type="entry name" value="adh_short_C2"/>
    <property type="match status" value="1"/>
</dbReference>
<dbReference type="Proteomes" id="UP000800041">
    <property type="component" value="Unassembled WGS sequence"/>
</dbReference>
<name>A0A6G1H355_9PEZI</name>
<dbReference type="PRINTS" id="PR00081">
    <property type="entry name" value="GDHRDH"/>
</dbReference>
<dbReference type="GO" id="GO:0016616">
    <property type="term" value="F:oxidoreductase activity, acting on the CH-OH group of donors, NAD or NADP as acceptor"/>
    <property type="evidence" value="ECO:0007669"/>
    <property type="project" value="TreeGrafter"/>
</dbReference>
<dbReference type="PRINTS" id="PR00080">
    <property type="entry name" value="SDRFAMILY"/>
</dbReference>
<keyword evidence="5" id="KW-1185">Reference proteome</keyword>
<dbReference type="PANTHER" id="PTHR42760">
    <property type="entry name" value="SHORT-CHAIN DEHYDROGENASES/REDUCTASES FAMILY MEMBER"/>
    <property type="match status" value="1"/>
</dbReference>
<evidence type="ECO:0000256" key="2">
    <source>
        <dbReference type="ARBA" id="ARBA00022857"/>
    </source>
</evidence>